<keyword evidence="5" id="KW-0812">Transmembrane</keyword>
<dbReference type="InterPro" id="IPR029151">
    <property type="entry name" value="Sensor-like_sf"/>
</dbReference>
<dbReference type="GO" id="GO:0006935">
    <property type="term" value="P:chemotaxis"/>
    <property type="evidence" value="ECO:0007669"/>
    <property type="project" value="InterPro"/>
</dbReference>
<feature type="coiled-coil region" evidence="4">
    <location>
        <begin position="543"/>
        <end position="570"/>
    </location>
</feature>
<keyword evidence="5" id="KW-1133">Transmembrane helix</keyword>
<dbReference type="GO" id="GO:0016020">
    <property type="term" value="C:membrane"/>
    <property type="evidence" value="ECO:0007669"/>
    <property type="project" value="InterPro"/>
</dbReference>
<dbReference type="SMART" id="SM00304">
    <property type="entry name" value="HAMP"/>
    <property type="match status" value="2"/>
</dbReference>
<dbReference type="InterPro" id="IPR033462">
    <property type="entry name" value="Cache_3-Cache_2"/>
</dbReference>
<evidence type="ECO:0000256" key="2">
    <source>
        <dbReference type="ARBA" id="ARBA00029447"/>
    </source>
</evidence>
<dbReference type="RefSeq" id="WP_132278751.1">
    <property type="nucleotide sequence ID" value="NZ_SMGQ01000001.1"/>
</dbReference>
<feature type="domain" description="Methyl-accepting transducer" evidence="6">
    <location>
        <begin position="290"/>
        <end position="547"/>
    </location>
</feature>
<feature type="transmembrane region" description="Helical" evidence="5">
    <location>
        <begin position="196"/>
        <end position="214"/>
    </location>
</feature>
<evidence type="ECO:0000256" key="4">
    <source>
        <dbReference type="SAM" id="Coils"/>
    </source>
</evidence>
<evidence type="ECO:0000256" key="1">
    <source>
        <dbReference type="ARBA" id="ARBA00023224"/>
    </source>
</evidence>
<dbReference type="CDD" id="cd06225">
    <property type="entry name" value="HAMP"/>
    <property type="match status" value="1"/>
</dbReference>
<dbReference type="Gene3D" id="1.10.287.950">
    <property type="entry name" value="Methyl-accepting chemotaxis protein"/>
    <property type="match status" value="1"/>
</dbReference>
<keyword evidence="1 3" id="KW-0807">Transducer</keyword>
<organism evidence="8 9">
    <name type="scientific">Natranaerovirga hydrolytica</name>
    <dbReference type="NCBI Taxonomy" id="680378"/>
    <lineage>
        <taxon>Bacteria</taxon>
        <taxon>Bacillati</taxon>
        <taxon>Bacillota</taxon>
        <taxon>Clostridia</taxon>
        <taxon>Lachnospirales</taxon>
        <taxon>Natranaerovirgaceae</taxon>
        <taxon>Natranaerovirga</taxon>
    </lineage>
</organism>
<dbReference type="InterPro" id="IPR004090">
    <property type="entry name" value="Chemotax_Me-accpt_rcpt"/>
</dbReference>
<feature type="coiled-coil region" evidence="4">
    <location>
        <begin position="252"/>
        <end position="279"/>
    </location>
</feature>
<dbReference type="GO" id="GO:0004888">
    <property type="term" value="F:transmembrane signaling receptor activity"/>
    <property type="evidence" value="ECO:0007669"/>
    <property type="project" value="InterPro"/>
</dbReference>
<dbReference type="Pfam" id="PF17201">
    <property type="entry name" value="Cache_3-Cache_2"/>
    <property type="match status" value="1"/>
</dbReference>
<evidence type="ECO:0000313" key="9">
    <source>
        <dbReference type="Proteomes" id="UP000294545"/>
    </source>
</evidence>
<dbReference type="Pfam" id="PF00015">
    <property type="entry name" value="MCPsignal"/>
    <property type="match status" value="1"/>
</dbReference>
<gene>
    <name evidence="8" type="ORF">EDC19_0046</name>
</gene>
<keyword evidence="5" id="KW-0472">Membrane</keyword>
<keyword evidence="9" id="KW-1185">Reference proteome</keyword>
<feature type="domain" description="HAMP" evidence="7">
    <location>
        <begin position="216"/>
        <end position="271"/>
    </location>
</feature>
<dbReference type="PROSITE" id="PS50111">
    <property type="entry name" value="CHEMOTAXIS_TRANSDUC_2"/>
    <property type="match status" value="1"/>
</dbReference>
<dbReference type="InterPro" id="IPR003660">
    <property type="entry name" value="HAMP_dom"/>
</dbReference>
<evidence type="ECO:0000256" key="5">
    <source>
        <dbReference type="SAM" id="Phobius"/>
    </source>
</evidence>
<dbReference type="Proteomes" id="UP000294545">
    <property type="component" value="Unassembled WGS sequence"/>
</dbReference>
<dbReference type="SUPFAM" id="SSF58104">
    <property type="entry name" value="Methyl-accepting chemotaxis protein (MCP) signaling domain"/>
    <property type="match status" value="1"/>
</dbReference>
<comment type="similarity">
    <text evidence="2">Belongs to the methyl-accepting chemotaxis (MCP) protein family.</text>
</comment>
<dbReference type="Gene3D" id="6.10.340.10">
    <property type="match status" value="1"/>
</dbReference>
<comment type="caution">
    <text evidence="8">The sequence shown here is derived from an EMBL/GenBank/DDBJ whole genome shotgun (WGS) entry which is preliminary data.</text>
</comment>
<sequence>MKSIKGKLTLITTLILIFSILSISIFSLMQFTSVARSVSRSIIEDNLQSNIAVMNRYIEYEFGSLNLENNTFVNDQGEAIRDPQDFIETFIEDINAIGTLFIKEDNDFKRIATNLRDTNNALVLDTYLGQDHPGYERITNGENYLGEATLFERNYYTIYTPIINNGEAIGIMFIGIPIDEIFHFIGQNVERNQNTIVGIGSIVLTMSILLMYQYSRKLSNKIKYLTNHSKEIARGKLNKTIEERYLKGRDELSQLAHSYQETQKNLSNLINKIQESSSNVSDYTANVNDITEQISASTDEVAQTMERIASTTQEQSIDTQKASESVIELGYSIEKSGIAMKKLTRVSQSIDTRTQTGTQIINDLSNKTNANEKAINTIFETIEQTNESSKKIGEVTKVISSIADQTNLLALNATIEAARAGEHGKGFAVVASEIRQLAEESTKSTEAIQEMINNLQSNVNTSVESIDQVKDILMSQVDSVKDTQKIYVKINSAISAAIKIIKTLDESGLQMEDNKNKITEVIGNLSATAQENAAGTQETSASVEELSATMAEINKTSEQLTEMVVELNDMAKTFEV</sequence>
<evidence type="ECO:0000259" key="6">
    <source>
        <dbReference type="PROSITE" id="PS50111"/>
    </source>
</evidence>
<name>A0A4R1NA73_9FIRM</name>
<evidence type="ECO:0000313" key="8">
    <source>
        <dbReference type="EMBL" id="TCL00065.1"/>
    </source>
</evidence>
<dbReference type="PANTHER" id="PTHR32089:SF112">
    <property type="entry name" value="LYSOZYME-LIKE PROTEIN-RELATED"/>
    <property type="match status" value="1"/>
</dbReference>
<dbReference type="InterPro" id="IPR004089">
    <property type="entry name" value="MCPsignal_dom"/>
</dbReference>
<protein>
    <submittedName>
        <fullName evidence="8">Methyl-accepting chemotaxis protein</fullName>
    </submittedName>
</protein>
<dbReference type="AlphaFoldDB" id="A0A4R1NA73"/>
<dbReference type="PRINTS" id="PR00260">
    <property type="entry name" value="CHEMTRNSDUCR"/>
</dbReference>
<dbReference type="SUPFAM" id="SSF103190">
    <property type="entry name" value="Sensory domain-like"/>
    <property type="match status" value="1"/>
</dbReference>
<proteinExistence type="inferred from homology"/>
<dbReference type="SMART" id="SM00283">
    <property type="entry name" value="MA"/>
    <property type="match status" value="1"/>
</dbReference>
<evidence type="ECO:0000259" key="7">
    <source>
        <dbReference type="PROSITE" id="PS50885"/>
    </source>
</evidence>
<dbReference type="EMBL" id="SMGQ01000001">
    <property type="protein sequence ID" value="TCL00065.1"/>
    <property type="molecule type" value="Genomic_DNA"/>
</dbReference>
<dbReference type="Pfam" id="PF00672">
    <property type="entry name" value="HAMP"/>
    <property type="match status" value="1"/>
</dbReference>
<dbReference type="PROSITE" id="PS50885">
    <property type="entry name" value="HAMP"/>
    <property type="match status" value="1"/>
</dbReference>
<keyword evidence="4" id="KW-0175">Coiled coil</keyword>
<accession>A0A4R1NA73</accession>
<dbReference type="OrthoDB" id="5449717at2"/>
<reference evidence="8 9" key="1">
    <citation type="submission" date="2019-03" db="EMBL/GenBank/DDBJ databases">
        <title>Genomic Encyclopedia of Type Strains, Phase IV (KMG-IV): sequencing the most valuable type-strain genomes for metagenomic binning, comparative biology and taxonomic classification.</title>
        <authorList>
            <person name="Goeker M."/>
        </authorList>
    </citation>
    <scope>NUCLEOTIDE SEQUENCE [LARGE SCALE GENOMIC DNA]</scope>
    <source>
        <strain evidence="8 9">DSM 24176</strain>
    </source>
</reference>
<dbReference type="PANTHER" id="PTHR32089">
    <property type="entry name" value="METHYL-ACCEPTING CHEMOTAXIS PROTEIN MCPB"/>
    <property type="match status" value="1"/>
</dbReference>
<evidence type="ECO:0000256" key="3">
    <source>
        <dbReference type="PROSITE-ProRule" id="PRU00284"/>
    </source>
</evidence>
<dbReference type="GO" id="GO:0007165">
    <property type="term" value="P:signal transduction"/>
    <property type="evidence" value="ECO:0007669"/>
    <property type="project" value="UniProtKB-KW"/>
</dbReference>